<dbReference type="InterPro" id="IPR001296">
    <property type="entry name" value="Glyco_trans_1"/>
</dbReference>
<comment type="caution">
    <text evidence="4">The sequence shown here is derived from an EMBL/GenBank/DDBJ whole genome shotgun (WGS) entry which is preliminary data.</text>
</comment>
<gene>
    <name evidence="4" type="ORF">S12H4_36698</name>
</gene>
<name>X1SJP1_9ZZZZ</name>
<feature type="non-terminal residue" evidence="4">
    <location>
        <position position="1"/>
    </location>
</feature>
<keyword evidence="2" id="KW-0808">Transferase</keyword>
<dbReference type="AlphaFoldDB" id="X1SJP1"/>
<sequence>ASNIDGYASLVTHGVEGLLVPPKDKKMLAQALITLMASQSLRQEMGARGRVKAADYSWEYIARRVLDYYVRLLSEPPMAETISRI</sequence>
<dbReference type="Pfam" id="PF00534">
    <property type="entry name" value="Glycos_transf_1"/>
    <property type="match status" value="1"/>
</dbReference>
<dbReference type="GO" id="GO:0016757">
    <property type="term" value="F:glycosyltransferase activity"/>
    <property type="evidence" value="ECO:0007669"/>
    <property type="project" value="UniProtKB-KW"/>
</dbReference>
<keyword evidence="1" id="KW-0328">Glycosyltransferase</keyword>
<feature type="domain" description="Glycosyl transferase family 1" evidence="3">
    <location>
        <begin position="1"/>
        <end position="50"/>
    </location>
</feature>
<dbReference type="Gene3D" id="3.40.50.2000">
    <property type="entry name" value="Glycogen Phosphorylase B"/>
    <property type="match status" value="2"/>
</dbReference>
<protein>
    <recommendedName>
        <fullName evidence="3">Glycosyl transferase family 1 domain-containing protein</fullName>
    </recommendedName>
</protein>
<accession>X1SJP1</accession>
<evidence type="ECO:0000313" key="4">
    <source>
        <dbReference type="EMBL" id="GAI93267.1"/>
    </source>
</evidence>
<organism evidence="4">
    <name type="scientific">marine sediment metagenome</name>
    <dbReference type="NCBI Taxonomy" id="412755"/>
    <lineage>
        <taxon>unclassified sequences</taxon>
        <taxon>metagenomes</taxon>
        <taxon>ecological metagenomes</taxon>
    </lineage>
</organism>
<dbReference type="PANTHER" id="PTHR12526:SF510">
    <property type="entry name" value="D-INOSITOL 3-PHOSPHATE GLYCOSYLTRANSFERASE"/>
    <property type="match status" value="1"/>
</dbReference>
<dbReference type="SUPFAM" id="SSF53756">
    <property type="entry name" value="UDP-Glycosyltransferase/glycogen phosphorylase"/>
    <property type="match status" value="1"/>
</dbReference>
<dbReference type="EMBL" id="BARW01021897">
    <property type="protein sequence ID" value="GAI93267.1"/>
    <property type="molecule type" value="Genomic_DNA"/>
</dbReference>
<proteinExistence type="predicted"/>
<evidence type="ECO:0000256" key="1">
    <source>
        <dbReference type="ARBA" id="ARBA00022676"/>
    </source>
</evidence>
<reference evidence="4" key="1">
    <citation type="journal article" date="2014" name="Front. Microbiol.">
        <title>High frequency of phylogenetically diverse reductive dehalogenase-homologous genes in deep subseafloor sedimentary metagenomes.</title>
        <authorList>
            <person name="Kawai M."/>
            <person name="Futagami T."/>
            <person name="Toyoda A."/>
            <person name="Takaki Y."/>
            <person name="Nishi S."/>
            <person name="Hori S."/>
            <person name="Arai W."/>
            <person name="Tsubouchi T."/>
            <person name="Morono Y."/>
            <person name="Uchiyama I."/>
            <person name="Ito T."/>
            <person name="Fujiyama A."/>
            <person name="Inagaki F."/>
            <person name="Takami H."/>
        </authorList>
    </citation>
    <scope>NUCLEOTIDE SEQUENCE</scope>
    <source>
        <strain evidence="4">Expedition CK06-06</strain>
    </source>
</reference>
<dbReference type="PANTHER" id="PTHR12526">
    <property type="entry name" value="GLYCOSYLTRANSFERASE"/>
    <property type="match status" value="1"/>
</dbReference>
<evidence type="ECO:0000259" key="3">
    <source>
        <dbReference type="Pfam" id="PF00534"/>
    </source>
</evidence>
<evidence type="ECO:0000256" key="2">
    <source>
        <dbReference type="ARBA" id="ARBA00022679"/>
    </source>
</evidence>